<dbReference type="RefSeq" id="WP_200380294.1">
    <property type="nucleotide sequence ID" value="NZ_NRRU01000165.1"/>
</dbReference>
<dbReference type="SUPFAM" id="SSF54001">
    <property type="entry name" value="Cysteine proteinases"/>
    <property type="match status" value="1"/>
</dbReference>
<dbReference type="InterPro" id="IPR052901">
    <property type="entry name" value="Bact_TGase-like"/>
</dbReference>
<organism evidence="3 4">
    <name type="scientific">Rubrivivax gelatinosus</name>
    <name type="common">Rhodocyclus gelatinosus</name>
    <name type="synonym">Rhodopseudomonas gelatinosa</name>
    <dbReference type="NCBI Taxonomy" id="28068"/>
    <lineage>
        <taxon>Bacteria</taxon>
        <taxon>Pseudomonadati</taxon>
        <taxon>Pseudomonadota</taxon>
        <taxon>Betaproteobacteria</taxon>
        <taxon>Burkholderiales</taxon>
        <taxon>Sphaerotilaceae</taxon>
        <taxon>Rubrivivax</taxon>
    </lineage>
</organism>
<evidence type="ECO:0000313" key="4">
    <source>
        <dbReference type="Proteomes" id="UP001041814"/>
    </source>
</evidence>
<dbReference type="PANTHER" id="PTHR42736:SF1">
    <property type="entry name" value="PROTEIN-GLUTAMINE GAMMA-GLUTAMYLTRANSFERASE"/>
    <property type="match status" value="1"/>
</dbReference>
<reference evidence="3" key="1">
    <citation type="submission" date="2017-08" db="EMBL/GenBank/DDBJ databases">
        <authorList>
            <person name="Imhoff J.F."/>
            <person name="Rahn T."/>
            <person name="Kuenzel S."/>
            <person name="Neulinger S.C."/>
        </authorList>
    </citation>
    <scope>NUCLEOTIDE SEQUENCE</scope>
    <source>
        <strain evidence="3">IM 151</strain>
    </source>
</reference>
<dbReference type="Gene3D" id="3.10.620.30">
    <property type="match status" value="1"/>
</dbReference>
<dbReference type="SMART" id="SM00460">
    <property type="entry name" value="TGc"/>
    <property type="match status" value="1"/>
</dbReference>
<dbReference type="Pfam" id="PF01841">
    <property type="entry name" value="Transglut_core"/>
    <property type="match status" value="1"/>
</dbReference>
<reference evidence="3" key="2">
    <citation type="journal article" date="2020" name="Microorganisms">
        <title>Osmotic Adaptation and Compatible Solute Biosynthesis of Phototrophic Bacteria as Revealed from Genome Analyses.</title>
        <authorList>
            <person name="Imhoff J.F."/>
            <person name="Rahn T."/>
            <person name="Kunzel S."/>
            <person name="Keller A."/>
            <person name="Neulinger S.C."/>
        </authorList>
    </citation>
    <scope>NUCLEOTIDE SEQUENCE</scope>
    <source>
        <strain evidence="3">IM 151</strain>
    </source>
</reference>
<feature type="domain" description="Transglutaminase-like" evidence="2">
    <location>
        <begin position="449"/>
        <end position="520"/>
    </location>
</feature>
<feature type="transmembrane region" description="Helical" evidence="1">
    <location>
        <begin position="106"/>
        <end position="125"/>
    </location>
</feature>
<feature type="transmembrane region" description="Helical" evidence="1">
    <location>
        <begin position="42"/>
        <end position="70"/>
    </location>
</feature>
<feature type="transmembrane region" description="Helical" evidence="1">
    <location>
        <begin position="137"/>
        <end position="154"/>
    </location>
</feature>
<evidence type="ECO:0000313" key="3">
    <source>
        <dbReference type="EMBL" id="MBK1715841.1"/>
    </source>
</evidence>
<dbReference type="Proteomes" id="UP001041814">
    <property type="component" value="Unassembled WGS sequence"/>
</dbReference>
<keyword evidence="1" id="KW-0812">Transmembrane</keyword>
<protein>
    <recommendedName>
        <fullName evidence="2">Transglutaminase-like domain-containing protein</fullName>
    </recommendedName>
</protein>
<accession>A0ABS1E169</accession>
<feature type="transmembrane region" description="Helical" evidence="1">
    <location>
        <begin position="187"/>
        <end position="205"/>
    </location>
</feature>
<name>A0ABS1E169_RUBGE</name>
<gene>
    <name evidence="3" type="ORF">CKO43_24135</name>
</gene>
<evidence type="ECO:0000256" key="1">
    <source>
        <dbReference type="SAM" id="Phobius"/>
    </source>
</evidence>
<keyword evidence="1" id="KW-1133">Transmembrane helix</keyword>
<keyword evidence="4" id="KW-1185">Reference proteome</keyword>
<dbReference type="PANTHER" id="PTHR42736">
    <property type="entry name" value="PROTEIN-GLUTAMINE GAMMA-GLUTAMYLTRANSFERASE"/>
    <property type="match status" value="1"/>
</dbReference>
<dbReference type="InterPro" id="IPR021878">
    <property type="entry name" value="TgpA_N"/>
</dbReference>
<dbReference type="EMBL" id="NRRU01000165">
    <property type="protein sequence ID" value="MBK1715841.1"/>
    <property type="molecule type" value="Genomic_DNA"/>
</dbReference>
<sequence length="532" mass="55722">MKAVGTAATATGPAGFVARLLRPLPPPTAEERAAVRRAAPWVGLALALGVAPAAWVVPVWVALLLAALLAFKALAVWRGWSVGARVVLPLAAAVLGVWGLGFAARWTTAPAVLAFFCLVLALKWLEADARGHRRDRIVLLLAAGVLAALGALQHPALASLALLVGYAFALAAALIALQGADRPARRAGTLLALALPPAALLFVVTPRVPGPLWDFGLALGLPIAVQAPRSGPGLGARDSLEPGTTAGDGLDSGTALVARFDGWVPPAAALYWRGPVFTRYDGQRWRPPAGAESRRERMAGGHRRSADWLARVQTRGQALGYTLRVAGHGGPWLYALDLPGRLPAESYVTHDGQLLSMTPVNDETHYATVAWLDAAVDSGGLAADEQAALLDLPPGASPRLQALGHELAAREAQPAARAAAVLAFFSEGGFRVDAREPGVRGADAYDRFSYERRAGGADQFAGAFVLLARAAGLPARLVTGYHGGRLMGNSDYVLVKQSHAHAWAELWLPGRGWSRYDPADAVRTPRDAAAGS</sequence>
<dbReference type="InterPro" id="IPR038765">
    <property type="entry name" value="Papain-like_cys_pep_sf"/>
</dbReference>
<proteinExistence type="predicted"/>
<comment type="caution">
    <text evidence="3">The sequence shown here is derived from an EMBL/GenBank/DDBJ whole genome shotgun (WGS) entry which is preliminary data.</text>
</comment>
<evidence type="ECO:0000259" key="2">
    <source>
        <dbReference type="SMART" id="SM00460"/>
    </source>
</evidence>
<feature type="transmembrane region" description="Helical" evidence="1">
    <location>
        <begin position="160"/>
        <end position="180"/>
    </location>
</feature>
<dbReference type="InterPro" id="IPR002931">
    <property type="entry name" value="Transglutaminase-like"/>
</dbReference>
<keyword evidence="1" id="KW-0472">Membrane</keyword>
<dbReference type="Pfam" id="PF11992">
    <property type="entry name" value="TgpA_N"/>
    <property type="match status" value="1"/>
</dbReference>
<feature type="transmembrane region" description="Helical" evidence="1">
    <location>
        <begin position="82"/>
        <end position="100"/>
    </location>
</feature>